<dbReference type="GO" id="GO:0042732">
    <property type="term" value="P:D-xylose metabolic process"/>
    <property type="evidence" value="ECO:0007669"/>
    <property type="project" value="UniProtKB-KW"/>
</dbReference>
<evidence type="ECO:0000256" key="3">
    <source>
        <dbReference type="ARBA" id="ARBA00022679"/>
    </source>
</evidence>
<dbReference type="Proteomes" id="UP000190857">
    <property type="component" value="Unassembled WGS sequence"/>
</dbReference>
<dbReference type="PANTHER" id="PTHR43095:SF5">
    <property type="entry name" value="XYLULOSE KINASE"/>
    <property type="match status" value="1"/>
</dbReference>
<accession>A0A1T5IL22</accession>
<reference evidence="10 11" key="1">
    <citation type="submission" date="2017-02" db="EMBL/GenBank/DDBJ databases">
        <authorList>
            <person name="Peterson S.W."/>
        </authorList>
    </citation>
    <scope>NUCLEOTIDE SEQUENCE [LARGE SCALE GENOMIC DNA]</scope>
    <source>
        <strain evidence="10 11">VKM Ac-2059</strain>
    </source>
</reference>
<dbReference type="GO" id="GO:0008993">
    <property type="term" value="F:rhamnulokinase activity"/>
    <property type="evidence" value="ECO:0007669"/>
    <property type="project" value="InterPro"/>
</dbReference>
<proteinExistence type="inferred from homology"/>
<dbReference type="InterPro" id="IPR043129">
    <property type="entry name" value="ATPase_NBD"/>
</dbReference>
<dbReference type="InterPro" id="IPR013449">
    <property type="entry name" value="Rhamnulokinase"/>
</dbReference>
<evidence type="ECO:0000256" key="7">
    <source>
        <dbReference type="ARBA" id="ARBA00023308"/>
    </source>
</evidence>
<dbReference type="GO" id="GO:0019301">
    <property type="term" value="P:rhamnose catabolic process"/>
    <property type="evidence" value="ECO:0007669"/>
    <property type="project" value="InterPro"/>
</dbReference>
<feature type="domain" description="Carbohydrate kinase FGGY C-terminal" evidence="9">
    <location>
        <begin position="261"/>
        <end position="451"/>
    </location>
</feature>
<dbReference type="PANTHER" id="PTHR43095">
    <property type="entry name" value="SUGAR KINASE"/>
    <property type="match status" value="1"/>
</dbReference>
<keyword evidence="11" id="KW-1185">Reference proteome</keyword>
<dbReference type="CDD" id="cd07771">
    <property type="entry name" value="ASKHA_NBD_FGGY_RhaB-like"/>
    <property type="match status" value="1"/>
</dbReference>
<feature type="domain" description="Carbohydrate kinase FGGY N-terminal" evidence="8">
    <location>
        <begin position="15"/>
        <end position="249"/>
    </location>
</feature>
<dbReference type="EMBL" id="FUZP01000001">
    <property type="protein sequence ID" value="SKC39762.1"/>
    <property type="molecule type" value="Genomic_DNA"/>
</dbReference>
<dbReference type="InterPro" id="IPR050406">
    <property type="entry name" value="FGGY_Carb_Kinase"/>
</dbReference>
<sequence>MASFARPGSPVRLAAVDFGGSSGRVVAGVVDADGIRIEGLERFENVPMTWGGGLRWNADELFERATRATCLLQQRFGVFDALAVDSWSTDYALMAGGQLLEQPFHQREPRTLDAMREVHDTVGTWPLYERTGQSSLPIMTRYQLVADRDRGALARADGMLMLPDYFAHRLSGIAVTERTNATTTGLVEVRTGEWDDALIETLRLPRGLFADIVPAGTVLGSLRREVSAKTGIDAATRVVAVASHDTASAIAALPSTRDDVAYISLGTWSLVGVETPAPVITRAAMRAGFTNEGGIDDRNRFLRILAGMWILNRCLAELGEPLPGSGPRSSELLGRAADLPRPAALFDPTDPVFIAPGSMLERLRQHADLPADPEPAHVVRLVVESLAACFARTAHEAAELSGRPVREIHIVGGGSQNTLLCRLVADYAGLPVLAGPAEATALGNLLVQARALGAIGSDVGELRSLVRRGFAPVRFEPSAVPTP</sequence>
<keyword evidence="2" id="KW-0119">Carbohydrate metabolism</keyword>
<dbReference type="Gene3D" id="3.30.420.40">
    <property type="match status" value="2"/>
</dbReference>
<dbReference type="STRING" id="123320.SAMN06309945_0574"/>
<dbReference type="InterPro" id="IPR018484">
    <property type="entry name" value="FGGY_N"/>
</dbReference>
<evidence type="ECO:0000256" key="5">
    <source>
        <dbReference type="ARBA" id="ARBA00022777"/>
    </source>
</evidence>
<evidence type="ECO:0000256" key="1">
    <source>
        <dbReference type="ARBA" id="ARBA00009156"/>
    </source>
</evidence>
<keyword evidence="7" id="KW-0684">Rhamnose metabolism</keyword>
<organism evidence="10 11">
    <name type="scientific">Okibacterium fritillariae</name>
    <dbReference type="NCBI Taxonomy" id="123320"/>
    <lineage>
        <taxon>Bacteria</taxon>
        <taxon>Bacillati</taxon>
        <taxon>Actinomycetota</taxon>
        <taxon>Actinomycetes</taxon>
        <taxon>Micrococcales</taxon>
        <taxon>Microbacteriaceae</taxon>
        <taxon>Okibacterium</taxon>
    </lineage>
</organism>
<name>A0A1T5IL22_9MICO</name>
<evidence type="ECO:0000256" key="2">
    <source>
        <dbReference type="ARBA" id="ARBA00022629"/>
    </source>
</evidence>
<dbReference type="GO" id="GO:0005524">
    <property type="term" value="F:ATP binding"/>
    <property type="evidence" value="ECO:0007669"/>
    <property type="project" value="UniProtKB-KW"/>
</dbReference>
<dbReference type="Pfam" id="PF02782">
    <property type="entry name" value="FGGY_C"/>
    <property type="match status" value="1"/>
</dbReference>
<comment type="similarity">
    <text evidence="1">Belongs to the FGGY kinase family.</text>
</comment>
<evidence type="ECO:0000313" key="11">
    <source>
        <dbReference type="Proteomes" id="UP000190857"/>
    </source>
</evidence>
<protein>
    <submittedName>
        <fullName evidence="10">Rhamnulokinase</fullName>
    </submittedName>
</protein>
<evidence type="ECO:0000313" key="10">
    <source>
        <dbReference type="EMBL" id="SKC39762.1"/>
    </source>
</evidence>
<evidence type="ECO:0000256" key="4">
    <source>
        <dbReference type="ARBA" id="ARBA00022741"/>
    </source>
</evidence>
<keyword evidence="4" id="KW-0547">Nucleotide-binding</keyword>
<evidence type="ECO:0000259" key="9">
    <source>
        <dbReference type="Pfam" id="PF02782"/>
    </source>
</evidence>
<dbReference type="InterPro" id="IPR018485">
    <property type="entry name" value="FGGY_C"/>
</dbReference>
<evidence type="ECO:0000256" key="6">
    <source>
        <dbReference type="ARBA" id="ARBA00022840"/>
    </source>
</evidence>
<dbReference type="Pfam" id="PF00370">
    <property type="entry name" value="FGGY_N"/>
    <property type="match status" value="1"/>
</dbReference>
<gene>
    <name evidence="10" type="ORF">SAMN06309945_0574</name>
</gene>
<dbReference type="SUPFAM" id="SSF53067">
    <property type="entry name" value="Actin-like ATPase domain"/>
    <property type="match status" value="2"/>
</dbReference>
<evidence type="ECO:0000259" key="8">
    <source>
        <dbReference type="Pfam" id="PF00370"/>
    </source>
</evidence>
<dbReference type="OrthoDB" id="9761504at2"/>
<dbReference type="RefSeq" id="WP_079726782.1">
    <property type="nucleotide sequence ID" value="NZ_FUZP01000001.1"/>
</dbReference>
<keyword evidence="2" id="KW-0859">Xylose metabolism</keyword>
<keyword evidence="5 10" id="KW-0418">Kinase</keyword>
<keyword evidence="3" id="KW-0808">Transferase</keyword>
<dbReference type="AlphaFoldDB" id="A0A1T5IL22"/>
<keyword evidence="6" id="KW-0067">ATP-binding</keyword>